<dbReference type="GO" id="GO:0005524">
    <property type="term" value="F:ATP binding"/>
    <property type="evidence" value="ECO:0007669"/>
    <property type="project" value="UniProtKB-KW"/>
</dbReference>
<evidence type="ECO:0000256" key="1">
    <source>
        <dbReference type="ARBA" id="ARBA00004990"/>
    </source>
</evidence>
<dbReference type="KEGG" id="swf:E3E12_05905"/>
<comment type="function">
    <text evidence="8">Catalyzes the condensation of pantoate with beta-alanine in an ATP-dependent reaction via a pantoyl-adenylate intermediate.</text>
</comment>
<dbReference type="PANTHER" id="PTHR21299">
    <property type="entry name" value="CYTIDYLATE KINASE/PANTOATE-BETA-ALANINE LIGASE"/>
    <property type="match status" value="1"/>
</dbReference>
<dbReference type="Pfam" id="PF02569">
    <property type="entry name" value="Pantoate_ligase"/>
    <property type="match status" value="1"/>
</dbReference>
<feature type="binding site" evidence="8">
    <location>
        <position position="63"/>
    </location>
    <ligand>
        <name>beta-alanine</name>
        <dbReference type="ChEBI" id="CHEBI:57966"/>
    </ligand>
</feature>
<reference evidence="9 10" key="1">
    <citation type="submission" date="2019-03" db="EMBL/GenBank/DDBJ databases">
        <title>The complete genome sequence of Swingsia_sp. F3b2 LMG30590(T).</title>
        <authorList>
            <person name="Chua K.-O."/>
            <person name="Chan K.-G."/>
            <person name="See-Too W.-S."/>
        </authorList>
    </citation>
    <scope>NUCLEOTIDE SEQUENCE [LARGE SCALE GENOMIC DNA]</scope>
    <source>
        <strain evidence="9 10">F3b2</strain>
    </source>
</reference>
<protein>
    <recommendedName>
        <fullName evidence="8">Pantothenate synthetase</fullName>
        <shortName evidence="8">PS</shortName>
        <ecNumber evidence="8">6.3.2.1</ecNumber>
    </recommendedName>
    <alternativeName>
        <fullName evidence="8">Pantoate--beta-alanine ligase</fullName>
    </alternativeName>
    <alternativeName>
        <fullName evidence="8">Pantoate-activating enzyme</fullName>
    </alternativeName>
</protein>
<dbReference type="FunFam" id="3.40.50.620:FF:000013">
    <property type="entry name" value="Pantothenate synthetase"/>
    <property type="match status" value="1"/>
</dbReference>
<comment type="caution">
    <text evidence="8">Lacks conserved residue(s) required for the propagation of feature annotation.</text>
</comment>
<comment type="subcellular location">
    <subcellularLocation>
        <location evidence="8">Cytoplasm</location>
    </subcellularLocation>
</comment>
<dbReference type="InterPro" id="IPR014729">
    <property type="entry name" value="Rossmann-like_a/b/a_fold"/>
</dbReference>
<dbReference type="HAMAP" id="MF_00158">
    <property type="entry name" value="PanC"/>
    <property type="match status" value="1"/>
</dbReference>
<dbReference type="PANTHER" id="PTHR21299:SF1">
    <property type="entry name" value="PANTOATE--BETA-ALANINE LIGASE"/>
    <property type="match status" value="1"/>
</dbReference>
<dbReference type="GO" id="GO:0005829">
    <property type="term" value="C:cytosol"/>
    <property type="evidence" value="ECO:0007669"/>
    <property type="project" value="TreeGrafter"/>
</dbReference>
<dbReference type="UniPathway" id="UPA00028">
    <property type="reaction ID" value="UER00005"/>
</dbReference>
<evidence type="ECO:0000256" key="5">
    <source>
        <dbReference type="ARBA" id="ARBA00022741"/>
    </source>
</evidence>
<feature type="binding site" evidence="8">
    <location>
        <position position="63"/>
    </location>
    <ligand>
        <name>(R)-pantoate</name>
        <dbReference type="ChEBI" id="CHEBI:15980"/>
    </ligand>
</feature>
<keyword evidence="4 8" id="KW-0566">Pantothenate biosynthesis</keyword>
<evidence type="ECO:0000256" key="6">
    <source>
        <dbReference type="ARBA" id="ARBA00022840"/>
    </source>
</evidence>
<dbReference type="GO" id="GO:0015940">
    <property type="term" value="P:pantothenate biosynthetic process"/>
    <property type="evidence" value="ECO:0007669"/>
    <property type="project" value="UniProtKB-UniRule"/>
</dbReference>
<dbReference type="NCBIfam" id="TIGR00125">
    <property type="entry name" value="cyt_tran_rel"/>
    <property type="match status" value="1"/>
</dbReference>
<proteinExistence type="inferred from homology"/>
<evidence type="ECO:0000256" key="7">
    <source>
        <dbReference type="ARBA" id="ARBA00048258"/>
    </source>
</evidence>
<dbReference type="CDD" id="cd00560">
    <property type="entry name" value="PanC"/>
    <property type="match status" value="1"/>
</dbReference>
<evidence type="ECO:0000313" key="9">
    <source>
        <dbReference type="EMBL" id="QDH14431.1"/>
    </source>
</evidence>
<dbReference type="SUPFAM" id="SSF52374">
    <property type="entry name" value="Nucleotidylyl transferase"/>
    <property type="match status" value="1"/>
</dbReference>
<name>A0A4Y6UDF1_9PROT</name>
<dbReference type="Gene3D" id="3.30.1300.10">
    <property type="entry name" value="Pantoate-beta-alanine ligase, C-terminal domain"/>
    <property type="match status" value="1"/>
</dbReference>
<feature type="active site" description="Proton donor" evidence="8">
    <location>
        <position position="39"/>
    </location>
</feature>
<evidence type="ECO:0000256" key="3">
    <source>
        <dbReference type="ARBA" id="ARBA00022598"/>
    </source>
</evidence>
<comment type="similarity">
    <text evidence="2 8">Belongs to the pantothenate synthetase family.</text>
</comment>
<dbReference type="OrthoDB" id="9773087at2"/>
<dbReference type="InterPro" id="IPR042176">
    <property type="entry name" value="Pantoate_ligase_C"/>
</dbReference>
<dbReference type="Gene3D" id="3.40.50.620">
    <property type="entry name" value="HUPs"/>
    <property type="match status" value="1"/>
</dbReference>
<evidence type="ECO:0000256" key="8">
    <source>
        <dbReference type="HAMAP-Rule" id="MF_00158"/>
    </source>
</evidence>
<evidence type="ECO:0000256" key="4">
    <source>
        <dbReference type="ARBA" id="ARBA00022655"/>
    </source>
</evidence>
<comment type="miscellaneous">
    <text evidence="8">The reaction proceeds by a bi uni uni bi ping pong mechanism.</text>
</comment>
<keyword evidence="10" id="KW-1185">Reference proteome</keyword>
<accession>A0A4Y6UDF1</accession>
<sequence>MKLCATIEDMRQTLAAARHRQPQGTVGFVPTMGNLHQGHLSLVERARAENGLVVVSLFVNPVQFDRPDDLATYPRTPEADLALLAQAGVDIVFMPPAEELYPPGFATTIEVGGVAAVMEGPSRPGHFNGVATVLCKLFNIVAPERAYFGQKDAQQVAVVRQMVRDLNMDVAITACPIWREGDGLAASSRNSRLSPQARAQAPVIHQALESLQRAVNQGVVDVALLEGQLSAALTAGGTEKVEYATLVDPTTFTPLAGQRLQPGRPALALVAAWFGGVRLIDNKMLEVPAR</sequence>
<keyword evidence="6 8" id="KW-0067">ATP-binding</keyword>
<dbReference type="GO" id="GO:0004592">
    <property type="term" value="F:pantoate-beta-alanine ligase activity"/>
    <property type="evidence" value="ECO:0007669"/>
    <property type="project" value="UniProtKB-UniRule"/>
</dbReference>
<dbReference type="InterPro" id="IPR003721">
    <property type="entry name" value="Pantoate_ligase"/>
</dbReference>
<organism evidence="9 10">
    <name type="scientific">Formicincola oecophyllae</name>
    <dbReference type="NCBI Taxonomy" id="2558361"/>
    <lineage>
        <taxon>Bacteria</taxon>
        <taxon>Pseudomonadati</taxon>
        <taxon>Pseudomonadota</taxon>
        <taxon>Alphaproteobacteria</taxon>
        <taxon>Acetobacterales</taxon>
        <taxon>Acetobacteraceae</taxon>
        <taxon>Formicincola</taxon>
    </lineage>
</organism>
<dbReference type="AlphaFoldDB" id="A0A4Y6UDF1"/>
<feature type="binding site" evidence="8">
    <location>
        <begin position="149"/>
        <end position="152"/>
    </location>
    <ligand>
        <name>ATP</name>
        <dbReference type="ChEBI" id="CHEBI:30616"/>
    </ligand>
</feature>
<keyword evidence="8" id="KW-0963">Cytoplasm</keyword>
<comment type="catalytic activity">
    <reaction evidence="7 8">
        <text>(R)-pantoate + beta-alanine + ATP = (R)-pantothenate + AMP + diphosphate + H(+)</text>
        <dbReference type="Rhea" id="RHEA:10912"/>
        <dbReference type="ChEBI" id="CHEBI:15378"/>
        <dbReference type="ChEBI" id="CHEBI:15980"/>
        <dbReference type="ChEBI" id="CHEBI:29032"/>
        <dbReference type="ChEBI" id="CHEBI:30616"/>
        <dbReference type="ChEBI" id="CHEBI:33019"/>
        <dbReference type="ChEBI" id="CHEBI:57966"/>
        <dbReference type="ChEBI" id="CHEBI:456215"/>
        <dbReference type="EC" id="6.3.2.1"/>
    </reaction>
</comment>
<keyword evidence="5 8" id="KW-0547">Nucleotide-binding</keyword>
<comment type="subunit">
    <text evidence="8">Homodimer.</text>
</comment>
<dbReference type="Proteomes" id="UP000318709">
    <property type="component" value="Chromosome"/>
</dbReference>
<dbReference type="NCBIfam" id="TIGR00018">
    <property type="entry name" value="panC"/>
    <property type="match status" value="1"/>
</dbReference>
<comment type="pathway">
    <text evidence="1 8">Cofactor biosynthesis; (R)-pantothenate biosynthesis; (R)-pantothenate from (R)-pantoate and beta-alanine: step 1/1.</text>
</comment>
<dbReference type="EC" id="6.3.2.1" evidence="8"/>
<feature type="binding site" evidence="8">
    <location>
        <begin position="186"/>
        <end position="189"/>
    </location>
    <ligand>
        <name>ATP</name>
        <dbReference type="ChEBI" id="CHEBI:30616"/>
    </ligand>
</feature>
<dbReference type="InterPro" id="IPR004821">
    <property type="entry name" value="Cyt_trans-like"/>
</dbReference>
<evidence type="ECO:0000256" key="2">
    <source>
        <dbReference type="ARBA" id="ARBA00009256"/>
    </source>
</evidence>
<evidence type="ECO:0000313" key="10">
    <source>
        <dbReference type="Proteomes" id="UP000318709"/>
    </source>
</evidence>
<feature type="binding site" evidence="8">
    <location>
        <position position="155"/>
    </location>
    <ligand>
        <name>(R)-pantoate</name>
        <dbReference type="ChEBI" id="CHEBI:15980"/>
    </ligand>
</feature>
<keyword evidence="3 8" id="KW-0436">Ligase</keyword>
<dbReference type="EMBL" id="CP038231">
    <property type="protein sequence ID" value="QDH14431.1"/>
    <property type="molecule type" value="Genomic_DNA"/>
</dbReference>
<feature type="binding site" evidence="8">
    <location>
        <begin position="32"/>
        <end position="39"/>
    </location>
    <ligand>
        <name>ATP</name>
        <dbReference type="ChEBI" id="CHEBI:30616"/>
    </ligand>
</feature>
<gene>
    <name evidence="8" type="primary">panC</name>
    <name evidence="9" type="ORF">E3E12_05905</name>
</gene>